<protein>
    <submittedName>
        <fullName evidence="2">Putative secreted protein</fullName>
    </submittedName>
</protein>
<organism evidence="2">
    <name type="scientific">Anopheles darlingi</name>
    <name type="common">Mosquito</name>
    <dbReference type="NCBI Taxonomy" id="43151"/>
    <lineage>
        <taxon>Eukaryota</taxon>
        <taxon>Metazoa</taxon>
        <taxon>Ecdysozoa</taxon>
        <taxon>Arthropoda</taxon>
        <taxon>Hexapoda</taxon>
        <taxon>Insecta</taxon>
        <taxon>Pterygota</taxon>
        <taxon>Neoptera</taxon>
        <taxon>Endopterygota</taxon>
        <taxon>Diptera</taxon>
        <taxon>Nematocera</taxon>
        <taxon>Culicoidea</taxon>
        <taxon>Culicidae</taxon>
        <taxon>Anophelinae</taxon>
        <taxon>Anopheles</taxon>
    </lineage>
</organism>
<evidence type="ECO:0000256" key="1">
    <source>
        <dbReference type="SAM" id="SignalP"/>
    </source>
</evidence>
<feature type="signal peptide" evidence="1">
    <location>
        <begin position="1"/>
        <end position="28"/>
    </location>
</feature>
<evidence type="ECO:0000313" key="2">
    <source>
        <dbReference type="EMBL" id="MBW74336.1"/>
    </source>
</evidence>
<dbReference type="AlphaFoldDB" id="A0A2M4D9U2"/>
<keyword evidence="1" id="KW-0732">Signal</keyword>
<proteinExistence type="predicted"/>
<name>A0A2M4D9U2_ANODA</name>
<feature type="chain" id="PRO_5014805163" evidence="1">
    <location>
        <begin position="29"/>
        <end position="88"/>
    </location>
</feature>
<dbReference type="EMBL" id="GGFL01010158">
    <property type="protein sequence ID" value="MBW74336.1"/>
    <property type="molecule type" value="Transcribed_RNA"/>
</dbReference>
<accession>A0A2M4D9U2</accession>
<sequence length="88" mass="9807">MMRCTLAVYRMATLKLVFTLQTLATSYGHVMHSIVKLPAVPLLSIWWTNVSTWCRSCLAPICAHCGAAKNDSHSPVSGSWMMKRMCCT</sequence>
<reference evidence="2" key="1">
    <citation type="submission" date="2018-01" db="EMBL/GenBank/DDBJ databases">
        <title>An insight into the sialome of Amazonian anophelines.</title>
        <authorList>
            <person name="Ribeiro J.M."/>
            <person name="Scarpassa V."/>
            <person name="Calvo E."/>
        </authorList>
    </citation>
    <scope>NUCLEOTIDE SEQUENCE</scope>
</reference>